<evidence type="ECO:0000313" key="5">
    <source>
        <dbReference type="EMBL" id="EFG10544.1"/>
    </source>
</evidence>
<evidence type="ECO:0000259" key="2">
    <source>
        <dbReference type="Pfam" id="PF13032"/>
    </source>
</evidence>
<dbReference type="OrthoDB" id="3199411at2"/>
<feature type="domain" description="Prokaryotic pPIWI-RE MID" evidence="4">
    <location>
        <begin position="516"/>
        <end position="655"/>
    </location>
</feature>
<dbReference type="InterPro" id="IPR040496">
    <property type="entry name" value="MID_pPIWI_RE"/>
</dbReference>
<feature type="domain" description="pPIWI-RE module N-terminal" evidence="3">
    <location>
        <begin position="12"/>
        <end position="428"/>
    </location>
</feature>
<dbReference type="KEGG" id="sclf:BB341_01155"/>
<dbReference type="RefSeq" id="WP_003956326.1">
    <property type="nucleotide sequence ID" value="NZ_CM000913.1"/>
</dbReference>
<feature type="region of interest" description="Disordered" evidence="1">
    <location>
        <begin position="396"/>
        <end position="415"/>
    </location>
</feature>
<name>B5GWS1_STRCL</name>
<proteinExistence type="predicted"/>
<dbReference type="Pfam" id="PF18157">
    <property type="entry name" value="MID_pPIWI_RE"/>
    <property type="match status" value="1"/>
</dbReference>
<evidence type="ECO:0000259" key="4">
    <source>
        <dbReference type="Pfam" id="PF18157"/>
    </source>
</evidence>
<reference evidence="5 6" key="1">
    <citation type="journal article" date="2010" name="Genome Biol. Evol.">
        <title>The sequence of a 1.8-mb bacterial linear plasmid reveals a rich evolutionary reservoir of secondary metabolic pathways.</title>
        <authorList>
            <person name="Medema M.H."/>
            <person name="Trefzer A."/>
            <person name="Kovalchuk A."/>
            <person name="van den Berg M."/>
            <person name="Mueller U."/>
            <person name="Heijne W."/>
            <person name="Wu L."/>
            <person name="Alam M.T."/>
            <person name="Ronning C.M."/>
            <person name="Nierman W.C."/>
            <person name="Bovenberg R.A.L."/>
            <person name="Breitling R."/>
            <person name="Takano E."/>
        </authorList>
    </citation>
    <scope>NUCLEOTIDE SEQUENCE [LARGE SCALE GENOMIC DNA]</scope>
    <source>
        <strain evidence="6">ATCC 27064 / DSM 738 / JCM 4710 / NBRC 13307 / NCIMB 12785 / NRRL 3585 / VKM Ac-602</strain>
    </source>
</reference>
<dbReference type="Pfam" id="PF13032">
    <property type="entry name" value="RNaseH_pPIWI_RE"/>
    <property type="match status" value="1"/>
</dbReference>
<evidence type="ECO:0000313" key="6">
    <source>
        <dbReference type="Proteomes" id="UP000002357"/>
    </source>
</evidence>
<dbReference type="EMBL" id="CM000913">
    <property type="protein sequence ID" value="EFG10544.1"/>
    <property type="molecule type" value="Genomic_DNA"/>
</dbReference>
<dbReference type="STRING" id="1901.BB341_01155"/>
<organism evidence="5 6">
    <name type="scientific">Streptomyces clavuligerus</name>
    <dbReference type="NCBI Taxonomy" id="1901"/>
    <lineage>
        <taxon>Bacteria</taxon>
        <taxon>Bacillati</taxon>
        <taxon>Actinomycetota</taxon>
        <taxon>Actinomycetes</taxon>
        <taxon>Kitasatosporales</taxon>
        <taxon>Streptomycetaceae</taxon>
        <taxon>Streptomyces</taxon>
    </lineage>
</organism>
<feature type="domain" description="pPIWI-RE RNaseH" evidence="2">
    <location>
        <begin position="667"/>
        <end position="1008"/>
    </location>
</feature>
<feature type="compositionally biased region" description="Gly residues" evidence="1">
    <location>
        <begin position="748"/>
        <end position="757"/>
    </location>
</feature>
<accession>B5GWS1</accession>
<evidence type="ECO:0000259" key="3">
    <source>
        <dbReference type="Pfam" id="PF13111"/>
    </source>
</evidence>
<feature type="region of interest" description="Disordered" evidence="1">
    <location>
        <begin position="743"/>
        <end position="789"/>
    </location>
</feature>
<dbReference type="eggNOG" id="ENOG50333T3">
    <property type="taxonomic scope" value="Bacteria"/>
</dbReference>
<evidence type="ECO:0008006" key="7">
    <source>
        <dbReference type="Google" id="ProtNLM"/>
    </source>
</evidence>
<evidence type="ECO:0000256" key="1">
    <source>
        <dbReference type="SAM" id="MobiDB-lite"/>
    </source>
</evidence>
<sequence length="1024" mass="111277">MGFQYARIERSAVRPVPEAGPLTVRYRAMERPERWHGALLDLVNAGLADGATPWRTVPTWRLEGSLDALCPELCTLPRPTGKEPTGLEHDYWFLVPQDIPDPLPPAALAGMLHLWTATLPRAPAPQRVADTLRELRKDPPVWHRTEVDLLGCPVGEGGTALPRPYQYRLTTDWLARQIEQLPPYESGTGPLHFHAVPRGRADRGAELMSQPLRHEDKGKVWWWSVVIRLALHTVPFDPLPRVHLSFGVRRWVTHPSRKTGRLYLPPGQRTSVYLRCPVPWLPGAPHTGRHTVARLEWSRSRGTHVWHENDPAGLLRPLALNQQSPLPTPEELLTDPLAYLGEGAGVRAAVVHRAAMGTHGVERGFMSHQRSQLFAWACQALPPQLRPLPALDRSTIGDHLPLNPRPKPKSPGEARVVEERRLALASALRFLADEGYGDDPADSAGPPVFTARLVWTTARMRQEAVDALTVLLGLKGGGGAPGAADRSGSEPPAVTADRDAEAGYDTAVPGNATVLEWQTPELTVRLRCLPSGGLGDGLTLDSGRTAAESFVNGVLDRRRAVARWLADDGALPDRPSLALVEVDQGVFTPEHADPKYALRLGGADAGVVTQFVRVPRKGREKSGAAYNTEKDAAHRARMGWLDGFRQLGVRVLPEHSLGERLPPGLRYAAVWAVKRRRDGPTRTGLTHPLPVALLMTPEGDGSGRARVHGWDLEKADWVPYPAMLARLTRSAALDCLRELARSVPGAGRETGPGGTGPGEEAAAAEADVHAPDSGTDAPGPRENGGGPRGAWLREEQRRAVEGFLQHVLPTLCSAPTVLFAHAQNLRSLWTWLQDGRVRRDLLRSGQAPASGLDPDLRLVRIRDEGGDARETPSWWGIENPNGVNGLGAGLWGPDPVAVPEDGDARVFYSTTEKASQFTGSAVQADKLAPRPLSQGPRKGELTLDTGVPAWNPHLSEITVLGCHREDGDEPAAYALLAHQLRQAADYQDALAKPLPLHLAERAEEYVLPLPPRSGPDTADSTGSA</sequence>
<dbReference type="InterPro" id="IPR025085">
    <property type="entry name" value="pPIWI_RE_X"/>
</dbReference>
<dbReference type="AlphaFoldDB" id="B5GWS1"/>
<dbReference type="Pfam" id="PF13111">
    <property type="entry name" value="pPIWI_RE_X"/>
    <property type="match status" value="1"/>
</dbReference>
<dbReference type="GeneID" id="93728130"/>
<keyword evidence="6" id="KW-1185">Reference proteome</keyword>
<gene>
    <name evidence="5" type="ORF">SCLAV_5477</name>
</gene>
<dbReference type="Proteomes" id="UP000002357">
    <property type="component" value="Chromosome"/>
</dbReference>
<dbReference type="InterPro" id="IPR024996">
    <property type="entry name" value="RNaseH_pPIWI_RE"/>
</dbReference>
<protein>
    <recommendedName>
        <fullName evidence="7">DUF3893 domain-containing protein</fullName>
    </recommendedName>
</protein>